<dbReference type="InterPro" id="IPR039720">
    <property type="entry name" value="TMEM94"/>
</dbReference>
<dbReference type="OrthoDB" id="5568754at2759"/>
<keyword evidence="1" id="KW-0472">Membrane</keyword>
<organism evidence="2 3">
    <name type="scientific">Candidula unifasciata</name>
    <dbReference type="NCBI Taxonomy" id="100452"/>
    <lineage>
        <taxon>Eukaryota</taxon>
        <taxon>Metazoa</taxon>
        <taxon>Spiralia</taxon>
        <taxon>Lophotrochozoa</taxon>
        <taxon>Mollusca</taxon>
        <taxon>Gastropoda</taxon>
        <taxon>Heterobranchia</taxon>
        <taxon>Euthyneura</taxon>
        <taxon>Panpulmonata</taxon>
        <taxon>Eupulmonata</taxon>
        <taxon>Stylommatophora</taxon>
        <taxon>Helicina</taxon>
        <taxon>Helicoidea</taxon>
        <taxon>Geomitridae</taxon>
        <taxon>Candidula</taxon>
    </lineage>
</organism>
<evidence type="ECO:0000313" key="2">
    <source>
        <dbReference type="EMBL" id="CAG5115150.1"/>
    </source>
</evidence>
<proteinExistence type="predicted"/>
<dbReference type="AlphaFoldDB" id="A0A8S3YJL1"/>
<feature type="transmembrane region" description="Helical" evidence="1">
    <location>
        <begin position="80"/>
        <end position="102"/>
    </location>
</feature>
<evidence type="ECO:0000313" key="3">
    <source>
        <dbReference type="Proteomes" id="UP000678393"/>
    </source>
</evidence>
<dbReference type="EMBL" id="CAJHNH020000080">
    <property type="protein sequence ID" value="CAG5115150.1"/>
    <property type="molecule type" value="Genomic_DNA"/>
</dbReference>
<keyword evidence="1" id="KW-0812">Transmembrane</keyword>
<gene>
    <name evidence="2" type="ORF">CUNI_LOCUS708</name>
</gene>
<dbReference type="Proteomes" id="UP000678393">
    <property type="component" value="Unassembled WGS sequence"/>
</dbReference>
<keyword evidence="1" id="KW-1133">Transmembrane helix</keyword>
<feature type="non-terminal residue" evidence="2">
    <location>
        <position position="233"/>
    </location>
</feature>
<sequence length="233" mass="26383">MTGLTTSEALQKLHAEIDELLSSHEEELRRTYWKRFICRMQDKASCFTPLSFLWIFGMAVLLVVAASMEDVDKFPSGSRMWLITEAVFLLASIVLNIVLLCLKMRKEHGKHIALKRKLLNLLQEASSRQNWRPDHFPDKHIPLSPCISLQWCIRDGVVVNMPQPLLVLGDVVVMRPGHAAPGKCRAVTEDGELQAGENYFPEPPQAKGQGPQPRLPMSTKKFVLEETPIVKNF</sequence>
<protein>
    <submittedName>
        <fullName evidence="2">Uncharacterized protein</fullName>
    </submittedName>
</protein>
<feature type="transmembrane region" description="Helical" evidence="1">
    <location>
        <begin position="44"/>
        <end position="68"/>
    </location>
</feature>
<dbReference type="PANTHER" id="PTHR13219:SF6">
    <property type="entry name" value="TRANSMEMBRANE PROTEIN 94"/>
    <property type="match status" value="1"/>
</dbReference>
<comment type="caution">
    <text evidence="2">The sequence shown here is derived from an EMBL/GenBank/DDBJ whole genome shotgun (WGS) entry which is preliminary data.</text>
</comment>
<accession>A0A8S3YJL1</accession>
<dbReference type="PANTHER" id="PTHR13219">
    <property type="entry name" value="TRANSMEMBRANE PROTEIN 94"/>
    <property type="match status" value="1"/>
</dbReference>
<feature type="non-terminal residue" evidence="2">
    <location>
        <position position="1"/>
    </location>
</feature>
<name>A0A8S3YJL1_9EUPU</name>
<reference evidence="2" key="1">
    <citation type="submission" date="2021-04" db="EMBL/GenBank/DDBJ databases">
        <authorList>
            <consortium name="Molecular Ecology Group"/>
        </authorList>
    </citation>
    <scope>NUCLEOTIDE SEQUENCE</scope>
</reference>
<keyword evidence="3" id="KW-1185">Reference proteome</keyword>
<evidence type="ECO:0000256" key="1">
    <source>
        <dbReference type="SAM" id="Phobius"/>
    </source>
</evidence>